<evidence type="ECO:0000256" key="3">
    <source>
        <dbReference type="ARBA" id="ARBA00022989"/>
    </source>
</evidence>
<dbReference type="PANTHER" id="PTHR15407:SF32">
    <property type="entry name" value="PROTEIN (MNN4), PUTATIVE (AFU_ORTHOLOGUE AFUA_1G03790)-RELATED"/>
    <property type="match status" value="1"/>
</dbReference>
<evidence type="ECO:0000313" key="7">
    <source>
        <dbReference type="Proteomes" id="UP000225277"/>
    </source>
</evidence>
<evidence type="ECO:0000256" key="1">
    <source>
        <dbReference type="ARBA" id="ARBA00004167"/>
    </source>
</evidence>
<dbReference type="OrthoDB" id="444255at2759"/>
<dbReference type="InterPro" id="IPR009644">
    <property type="entry name" value="FKTN/MNN4/W02B3.4-1"/>
</dbReference>
<accession>A0A2D3VH33</accession>
<evidence type="ECO:0000256" key="5">
    <source>
        <dbReference type="SAM" id="SignalP"/>
    </source>
</evidence>
<dbReference type="AlphaFoldDB" id="A0A2D3VH33"/>
<dbReference type="RefSeq" id="XP_023629153.1">
    <property type="nucleotide sequence ID" value="XM_023773385.1"/>
</dbReference>
<keyword evidence="3" id="KW-1133">Transmembrane helix</keyword>
<dbReference type="GeneID" id="35603233"/>
<feature type="chain" id="PRO_5013864529" evidence="5">
    <location>
        <begin position="20"/>
        <end position="242"/>
    </location>
</feature>
<evidence type="ECO:0000256" key="4">
    <source>
        <dbReference type="ARBA" id="ARBA00023136"/>
    </source>
</evidence>
<dbReference type="EMBL" id="FJUY01000013">
    <property type="protein sequence ID" value="CZT22264.1"/>
    <property type="molecule type" value="Genomic_DNA"/>
</dbReference>
<dbReference type="STRING" id="112498.A0A2D3VH33"/>
<sequence>MKISHICLIFVTLRHQTAALPGLDKREADFDSVRLLSRLDRPDIQPKGQETSQTYFPQSPLRAQYDVRFTDHLLDDASHHLNLIALAQSYLISMNDLGIPTWLMHDTLLNWYRAGELGQEQSHVDVMVSPKSMEFLAEFCNMTVYSHRPQHFKKKRNYLLEVSPFYQESRGDEVDARWIDTHTGLYIDVKTYRDHGTTEKSRGTNRLQETVFEGVAARVPRNHVEILIDEYGQEAVSPRQNG</sequence>
<organism evidence="6 7">
    <name type="scientific">Ramularia collo-cygni</name>
    <dbReference type="NCBI Taxonomy" id="112498"/>
    <lineage>
        <taxon>Eukaryota</taxon>
        <taxon>Fungi</taxon>
        <taxon>Dikarya</taxon>
        <taxon>Ascomycota</taxon>
        <taxon>Pezizomycotina</taxon>
        <taxon>Dothideomycetes</taxon>
        <taxon>Dothideomycetidae</taxon>
        <taxon>Mycosphaerellales</taxon>
        <taxon>Mycosphaerellaceae</taxon>
        <taxon>Ramularia</taxon>
    </lineage>
</organism>
<feature type="signal peptide" evidence="5">
    <location>
        <begin position="1"/>
        <end position="19"/>
    </location>
</feature>
<keyword evidence="5" id="KW-0732">Signal</keyword>
<evidence type="ECO:0000256" key="2">
    <source>
        <dbReference type="ARBA" id="ARBA00022692"/>
    </source>
</evidence>
<protein>
    <submittedName>
        <fullName evidence="6">Uncharacterized protein</fullName>
    </submittedName>
</protein>
<gene>
    <name evidence="6" type="ORF">RCC_08133</name>
</gene>
<keyword evidence="4" id="KW-0472">Membrane</keyword>
<evidence type="ECO:0000313" key="6">
    <source>
        <dbReference type="EMBL" id="CZT22264.1"/>
    </source>
</evidence>
<dbReference type="Proteomes" id="UP000225277">
    <property type="component" value="Unassembled WGS sequence"/>
</dbReference>
<proteinExistence type="predicted"/>
<name>A0A2D3VH33_9PEZI</name>
<comment type="subcellular location">
    <subcellularLocation>
        <location evidence="1">Membrane</location>
        <topology evidence="1">Single-pass membrane protein</topology>
    </subcellularLocation>
</comment>
<dbReference type="GO" id="GO:0016020">
    <property type="term" value="C:membrane"/>
    <property type="evidence" value="ECO:0007669"/>
    <property type="project" value="UniProtKB-SubCell"/>
</dbReference>
<keyword evidence="2" id="KW-0812">Transmembrane</keyword>
<keyword evidence="7" id="KW-1185">Reference proteome</keyword>
<reference evidence="6 7" key="1">
    <citation type="submission" date="2016-03" db="EMBL/GenBank/DDBJ databases">
        <authorList>
            <person name="Ploux O."/>
        </authorList>
    </citation>
    <scope>NUCLEOTIDE SEQUENCE [LARGE SCALE GENOMIC DNA]</scope>
    <source>
        <strain evidence="6 7">URUG2</strain>
    </source>
</reference>
<dbReference type="PANTHER" id="PTHR15407">
    <property type="entry name" value="FUKUTIN-RELATED"/>
    <property type="match status" value="1"/>
</dbReference>